<name>A0A375GD52_9BURK</name>
<dbReference type="AlphaFoldDB" id="A0A375GD52"/>
<proteinExistence type="predicted"/>
<organism evidence="1">
    <name type="scientific">Cupriavidus oxalaticus</name>
    <dbReference type="NCBI Taxonomy" id="96344"/>
    <lineage>
        <taxon>Bacteria</taxon>
        <taxon>Pseudomonadati</taxon>
        <taxon>Pseudomonadota</taxon>
        <taxon>Betaproteobacteria</taxon>
        <taxon>Burkholderiales</taxon>
        <taxon>Burkholderiaceae</taxon>
        <taxon>Cupriavidus</taxon>
    </lineage>
</organism>
<sequence>MFPEVTPGSLVILCNKSAGRRNTGVRARTLSLPHDLPSAPRHARCTALAGTPVGP</sequence>
<evidence type="ECO:0000313" key="1">
    <source>
        <dbReference type="EMBL" id="SPC16686.1"/>
    </source>
</evidence>
<accession>A0A375GD52</accession>
<reference evidence="1" key="1">
    <citation type="submission" date="2018-01" db="EMBL/GenBank/DDBJ databases">
        <authorList>
            <person name="Clerissi C."/>
        </authorList>
    </citation>
    <scope>NUCLEOTIDE SEQUENCE</scope>
    <source>
        <strain evidence="1">Cupriavidus oxalaticus LMG 2235</strain>
    </source>
</reference>
<comment type="caution">
    <text evidence="1">The sequence shown here is derived from an EMBL/GenBank/DDBJ whole genome shotgun (WGS) entry which is preliminary data.</text>
</comment>
<dbReference type="Proteomes" id="UP000256862">
    <property type="component" value="Chromosome CO2235"/>
</dbReference>
<gene>
    <name evidence="1" type="ORF">CO2235_40002</name>
</gene>
<protein>
    <submittedName>
        <fullName evidence="1">Uncharacterized protein</fullName>
    </submittedName>
</protein>
<dbReference type="EMBL" id="OGUS01000126">
    <property type="protein sequence ID" value="SPC16686.1"/>
    <property type="molecule type" value="Genomic_DNA"/>
</dbReference>